<keyword evidence="2" id="KW-1185">Reference proteome</keyword>
<evidence type="ECO:0000313" key="1">
    <source>
        <dbReference type="EMBL" id="MCH5596758.1"/>
    </source>
</evidence>
<accession>A0ABS9SEI9</accession>
<sequence>MSDILSKTQVEHFITEGFVSIDNAFTTQTANEVVSRLWKDIPFDRYDPESWTEPVVRLGMYSEKAFLDSINTPRLHTAFDQLVGADKWLPCQSVGAFPVRFPSDKLPNDTGKHVDAGFPGEDPGNYFEWRVNVRSKGRALLMLVLYSDVSDNDAPTIIYKKSHTDIARILSKEGSSGLSFMELAARANDLPDREEAFATGKAGTVYLCHPFLVHAAQAHTGSTPKFMAQPPLLLKNELTINGINNKLTPIEQAIRSALG</sequence>
<dbReference type="RefSeq" id="WP_240826176.1">
    <property type="nucleotide sequence ID" value="NZ_JAKWBL010000001.1"/>
</dbReference>
<gene>
    <name evidence="1" type="ORF">MKP09_01880</name>
</gene>
<dbReference type="SUPFAM" id="SSF51197">
    <property type="entry name" value="Clavaminate synthase-like"/>
    <property type="match status" value="1"/>
</dbReference>
<organism evidence="1 2">
    <name type="scientific">Niabella ginsengisoli</name>
    <dbReference type="NCBI Taxonomy" id="522298"/>
    <lineage>
        <taxon>Bacteria</taxon>
        <taxon>Pseudomonadati</taxon>
        <taxon>Bacteroidota</taxon>
        <taxon>Chitinophagia</taxon>
        <taxon>Chitinophagales</taxon>
        <taxon>Chitinophagaceae</taxon>
        <taxon>Niabella</taxon>
    </lineage>
</organism>
<evidence type="ECO:0000313" key="2">
    <source>
        <dbReference type="Proteomes" id="UP001202248"/>
    </source>
</evidence>
<name>A0ABS9SEI9_9BACT</name>
<reference evidence="1 2" key="1">
    <citation type="submission" date="2022-02" db="EMBL/GenBank/DDBJ databases">
        <authorList>
            <person name="Min J."/>
        </authorList>
    </citation>
    <scope>NUCLEOTIDE SEQUENCE [LARGE SCALE GENOMIC DNA]</scope>
    <source>
        <strain evidence="1 2">GR10-1</strain>
    </source>
</reference>
<proteinExistence type="predicted"/>
<protein>
    <recommendedName>
        <fullName evidence="3">Phytanoyl-CoA dioxygenase</fullName>
    </recommendedName>
</protein>
<comment type="caution">
    <text evidence="1">The sequence shown here is derived from an EMBL/GenBank/DDBJ whole genome shotgun (WGS) entry which is preliminary data.</text>
</comment>
<evidence type="ECO:0008006" key="3">
    <source>
        <dbReference type="Google" id="ProtNLM"/>
    </source>
</evidence>
<dbReference type="Gene3D" id="2.60.120.620">
    <property type="entry name" value="q2cbj1_9rhob like domain"/>
    <property type="match status" value="1"/>
</dbReference>
<dbReference type="Proteomes" id="UP001202248">
    <property type="component" value="Unassembled WGS sequence"/>
</dbReference>
<dbReference type="EMBL" id="JAKWBL010000001">
    <property type="protein sequence ID" value="MCH5596758.1"/>
    <property type="molecule type" value="Genomic_DNA"/>
</dbReference>